<proteinExistence type="predicted"/>
<reference evidence="1" key="1">
    <citation type="submission" date="2022-07" db="EMBL/GenBank/DDBJ databases">
        <title>Genome Sequence of Phlebia brevispora.</title>
        <authorList>
            <person name="Buettner E."/>
        </authorList>
    </citation>
    <scope>NUCLEOTIDE SEQUENCE</scope>
    <source>
        <strain evidence="1">MPL23</strain>
    </source>
</reference>
<keyword evidence="2" id="KW-1185">Reference proteome</keyword>
<name>A0ACC1T6V3_9APHY</name>
<comment type="caution">
    <text evidence="1">The sequence shown here is derived from an EMBL/GenBank/DDBJ whole genome shotgun (WGS) entry which is preliminary data.</text>
</comment>
<dbReference type="Proteomes" id="UP001148662">
    <property type="component" value="Unassembled WGS sequence"/>
</dbReference>
<dbReference type="EMBL" id="JANHOG010000414">
    <property type="protein sequence ID" value="KAJ3554604.1"/>
    <property type="molecule type" value="Genomic_DNA"/>
</dbReference>
<organism evidence="1 2">
    <name type="scientific">Phlebia brevispora</name>
    <dbReference type="NCBI Taxonomy" id="194682"/>
    <lineage>
        <taxon>Eukaryota</taxon>
        <taxon>Fungi</taxon>
        <taxon>Dikarya</taxon>
        <taxon>Basidiomycota</taxon>
        <taxon>Agaricomycotina</taxon>
        <taxon>Agaricomycetes</taxon>
        <taxon>Polyporales</taxon>
        <taxon>Meruliaceae</taxon>
        <taxon>Phlebia</taxon>
    </lineage>
</organism>
<accession>A0ACC1T6V3</accession>
<sequence length="206" mass="23429">MHKVLWKDARPVDADAPTSDITGSIDAIPSSLAPPSSPDDSGPSLNVFLPQLVVEYKKPDQFEKMALNQVRIKTYPVFALATHGPLGNLIMVWMSENGAIYIMEQNIRKFDISNPLSAFHFASVLIRLRARDKILKEMFKEHEEELIMKLAKRDGLQWAMERRSGDQPKKKVSRKSRVAAQSLATLREDDEQVRDLTNRMLSTRIK</sequence>
<evidence type="ECO:0000313" key="1">
    <source>
        <dbReference type="EMBL" id="KAJ3554604.1"/>
    </source>
</evidence>
<gene>
    <name evidence="1" type="ORF">NM688_g3022</name>
</gene>
<protein>
    <submittedName>
        <fullName evidence="1">Uncharacterized protein</fullName>
    </submittedName>
</protein>
<evidence type="ECO:0000313" key="2">
    <source>
        <dbReference type="Proteomes" id="UP001148662"/>
    </source>
</evidence>